<feature type="region of interest" description="Disordered" evidence="1">
    <location>
        <begin position="1"/>
        <end position="25"/>
    </location>
</feature>
<reference evidence="3 4" key="1">
    <citation type="journal article" date="2019" name="Sci. Rep.">
        <title>A high-quality genome of Eragrostis curvula grass provides insights into Poaceae evolution and supports new strategies to enhance forage quality.</title>
        <authorList>
            <person name="Carballo J."/>
            <person name="Santos B.A.C.M."/>
            <person name="Zappacosta D."/>
            <person name="Garbus I."/>
            <person name="Selva J.P."/>
            <person name="Gallo C.A."/>
            <person name="Diaz A."/>
            <person name="Albertini E."/>
            <person name="Caccamo M."/>
            <person name="Echenique V."/>
        </authorList>
    </citation>
    <scope>NUCLEOTIDE SEQUENCE [LARGE SCALE GENOMIC DNA]</scope>
    <source>
        <strain evidence="4">cv. Victoria</strain>
        <tissue evidence="3">Leaf</tissue>
    </source>
</reference>
<dbReference type="OrthoDB" id="618849at2759"/>
<dbReference type="PANTHER" id="PTHR33115">
    <property type="entry name" value="ARM REPEAT SUPERFAMILY PROTEIN"/>
    <property type="match status" value="1"/>
</dbReference>
<keyword evidence="2" id="KW-1133">Transmembrane helix</keyword>
<feature type="transmembrane region" description="Helical" evidence="2">
    <location>
        <begin position="218"/>
        <end position="236"/>
    </location>
</feature>
<dbReference type="PANTHER" id="PTHR33115:SF11">
    <property type="entry name" value="OS07G0654700 PROTEIN"/>
    <property type="match status" value="1"/>
</dbReference>
<feature type="transmembrane region" description="Helical" evidence="2">
    <location>
        <begin position="45"/>
        <end position="63"/>
    </location>
</feature>
<gene>
    <name evidence="3" type="ORF">EJB05_05477</name>
</gene>
<dbReference type="SUPFAM" id="SSF48371">
    <property type="entry name" value="ARM repeat"/>
    <property type="match status" value="1"/>
</dbReference>
<dbReference type="InterPro" id="IPR016024">
    <property type="entry name" value="ARM-type_fold"/>
</dbReference>
<keyword evidence="2" id="KW-0812">Transmembrane</keyword>
<proteinExistence type="predicted"/>
<organism evidence="3 4">
    <name type="scientific">Eragrostis curvula</name>
    <name type="common">weeping love grass</name>
    <dbReference type="NCBI Taxonomy" id="38414"/>
    <lineage>
        <taxon>Eukaryota</taxon>
        <taxon>Viridiplantae</taxon>
        <taxon>Streptophyta</taxon>
        <taxon>Embryophyta</taxon>
        <taxon>Tracheophyta</taxon>
        <taxon>Spermatophyta</taxon>
        <taxon>Magnoliopsida</taxon>
        <taxon>Liliopsida</taxon>
        <taxon>Poales</taxon>
        <taxon>Poaceae</taxon>
        <taxon>PACMAD clade</taxon>
        <taxon>Chloridoideae</taxon>
        <taxon>Eragrostideae</taxon>
        <taxon>Eragrostidinae</taxon>
        <taxon>Eragrostis</taxon>
    </lineage>
</organism>
<comment type="caution">
    <text evidence="3">The sequence shown here is derived from an EMBL/GenBank/DDBJ whole genome shotgun (WGS) entry which is preliminary data.</text>
</comment>
<feature type="transmembrane region" description="Helical" evidence="2">
    <location>
        <begin position="342"/>
        <end position="366"/>
    </location>
</feature>
<keyword evidence="4" id="KW-1185">Reference proteome</keyword>
<feature type="transmembrane region" description="Helical" evidence="2">
    <location>
        <begin position="256"/>
        <end position="275"/>
    </location>
</feature>
<protein>
    <recommendedName>
        <fullName evidence="5">BLE2 protein</fullName>
    </recommendedName>
</protein>
<dbReference type="Proteomes" id="UP000324897">
    <property type="component" value="Chromosome 5"/>
</dbReference>
<evidence type="ECO:0000313" key="4">
    <source>
        <dbReference type="Proteomes" id="UP000324897"/>
    </source>
</evidence>
<evidence type="ECO:0008006" key="5">
    <source>
        <dbReference type="Google" id="ProtNLM"/>
    </source>
</evidence>
<feature type="non-terminal residue" evidence="3">
    <location>
        <position position="1"/>
    </location>
</feature>
<dbReference type="Gramene" id="TVU45967">
    <property type="protein sequence ID" value="TVU45967"/>
    <property type="gene ID" value="EJB05_05477"/>
</dbReference>
<dbReference type="InterPro" id="IPR011989">
    <property type="entry name" value="ARM-like"/>
</dbReference>
<feature type="transmembrane region" description="Helical" evidence="2">
    <location>
        <begin position="181"/>
        <end position="198"/>
    </location>
</feature>
<feature type="transmembrane region" description="Helical" evidence="2">
    <location>
        <begin position="290"/>
        <end position="315"/>
    </location>
</feature>
<sequence length="949" mass="106305">MAQRTGEEHRVQIQGRGAGTTAEEATTPERHLNCFVRSVALVERVGNALGTLAFTWATVVLLGGYPTVLRQTNDFWFATAIVFLEAARMFSRNRLDYQVFFHTRRAVRPLGRNGLLVVVCLSNVLVNLIIMRRKKRKYASAVLKDSTPARIALLILAAAIRQILSPESLKLIPKPLRRATSLWSPLVAVLLLVPALPYPKDWDSVEEFSTFKTTSSRWMVFLVLVLIVLLATLSRLRGPRIIKLFSSAFGKKLVSWNRLILNLCMCVALMMAVFVQDDPLDQASTMGYEFYALVVVSFGNLQIPVAIGRVVLALLRLVPHDYYGDDDAYDPAKTNLGPSLSIFYGMVLGQGILYIVACMLEIFSFIPRRSLARRVGFRGQWGLECVNLYYAYAFEKYMRGDVLAPNKISLISFSMVSLHSDSHQMQLHGVRIMHGLLQRKPARTRIFSKLIISTETMARLIKMLDWTSPEHSTVRIFAAKVIAELSKSLRIMAIPGTVQIVSALLNYGSQHKRGNPLLDTDGEQEDVHDSILNAADNKEEGRNAVPYSGNIQLQTQEDLTDQIESWIERCWQRISKLWAIPQEEPLTEQDLLLPALGTTIIHNLVSYDHDNCLEFSRASGLIHKIIGFTSYCRCTEARPKVLLSSSLKLLHRLTSMDGEIGITLRHNISMHHFLFRNLAEILGDSTSSQELRRLVTGILRNLAVDMKTRQAIGRIQVIISGLMQTFLMTDGPSTTNADPLLRKVAGQALAMLAMDSNDNCLAMLRETGYVFIKELTGMIHVNRYRCVSASLLRSICLHARHELQGSELKELSQALREVLERIFVSDGAELEILIGLSSQICKAVPDDFARELEDGQIKETFVKWLVNALNVNVGLCDGFPRIISSILEQAINMMEYDSSYAICFNDHNMSNALSMVDDTSSGSFLIEEAGEPLPSLVARAKQLLAFQQT</sequence>
<dbReference type="Gene3D" id="1.25.10.10">
    <property type="entry name" value="Leucine-rich Repeat Variant"/>
    <property type="match status" value="1"/>
</dbReference>
<name>A0A5J9WDI9_9POAL</name>
<feature type="transmembrane region" description="Helical" evidence="2">
    <location>
        <begin position="112"/>
        <end position="131"/>
    </location>
</feature>
<dbReference type="AlphaFoldDB" id="A0A5J9WDI9"/>
<dbReference type="EMBL" id="RWGY01000004">
    <property type="protein sequence ID" value="TVU45967.1"/>
    <property type="molecule type" value="Genomic_DNA"/>
</dbReference>
<evidence type="ECO:0000313" key="3">
    <source>
        <dbReference type="EMBL" id="TVU45967.1"/>
    </source>
</evidence>
<evidence type="ECO:0000256" key="2">
    <source>
        <dbReference type="SAM" id="Phobius"/>
    </source>
</evidence>
<accession>A0A5J9WDI9</accession>
<keyword evidence="2" id="KW-0472">Membrane</keyword>
<evidence type="ECO:0000256" key="1">
    <source>
        <dbReference type="SAM" id="MobiDB-lite"/>
    </source>
</evidence>
<feature type="compositionally biased region" description="Basic and acidic residues" evidence="1">
    <location>
        <begin position="1"/>
        <end position="11"/>
    </location>
</feature>